<protein>
    <submittedName>
        <fullName evidence="1 3">Uncharacterized protein</fullName>
    </submittedName>
</protein>
<evidence type="ECO:0000313" key="1">
    <source>
        <dbReference type="EMBL" id="VDM40805.1"/>
    </source>
</evidence>
<sequence length="108" mass="12021">MDALERHAMSSTDKCVVGSQLESILTRRLKEKDNILLEHRGARTVDDDKTFALGIIADLQALSERTRAVGGYRSRTGFTPRGLRCGGDEESVFIRGALSSILYRAYRC</sequence>
<accession>A0A183ULW4</accession>
<dbReference type="WBParaSite" id="TCNE_0000948401-mRNA-1">
    <property type="protein sequence ID" value="TCNE_0000948401-mRNA-1"/>
    <property type="gene ID" value="TCNE_0000948401"/>
</dbReference>
<evidence type="ECO:0000313" key="3">
    <source>
        <dbReference type="WBParaSite" id="TCNE_0000948401-mRNA-1"/>
    </source>
</evidence>
<dbReference type="AlphaFoldDB" id="A0A183ULW4"/>
<reference evidence="1 2" key="2">
    <citation type="submission" date="2018-11" db="EMBL/GenBank/DDBJ databases">
        <authorList>
            <consortium name="Pathogen Informatics"/>
        </authorList>
    </citation>
    <scope>NUCLEOTIDE SEQUENCE [LARGE SCALE GENOMIC DNA]</scope>
</reference>
<dbReference type="EMBL" id="UYWY01020191">
    <property type="protein sequence ID" value="VDM40805.1"/>
    <property type="molecule type" value="Genomic_DNA"/>
</dbReference>
<name>A0A183ULW4_TOXCA</name>
<dbReference type="Proteomes" id="UP000050794">
    <property type="component" value="Unassembled WGS sequence"/>
</dbReference>
<reference evidence="3" key="1">
    <citation type="submission" date="2016-06" db="UniProtKB">
        <authorList>
            <consortium name="WormBaseParasite"/>
        </authorList>
    </citation>
    <scope>IDENTIFICATION</scope>
</reference>
<proteinExistence type="predicted"/>
<evidence type="ECO:0000313" key="2">
    <source>
        <dbReference type="Proteomes" id="UP000050794"/>
    </source>
</evidence>
<gene>
    <name evidence="1" type="ORF">TCNE_LOCUS9484</name>
</gene>
<organism evidence="2 3">
    <name type="scientific">Toxocara canis</name>
    <name type="common">Canine roundworm</name>
    <dbReference type="NCBI Taxonomy" id="6265"/>
    <lineage>
        <taxon>Eukaryota</taxon>
        <taxon>Metazoa</taxon>
        <taxon>Ecdysozoa</taxon>
        <taxon>Nematoda</taxon>
        <taxon>Chromadorea</taxon>
        <taxon>Rhabditida</taxon>
        <taxon>Spirurina</taxon>
        <taxon>Ascaridomorpha</taxon>
        <taxon>Ascaridoidea</taxon>
        <taxon>Toxocaridae</taxon>
        <taxon>Toxocara</taxon>
    </lineage>
</organism>
<keyword evidence="2" id="KW-1185">Reference proteome</keyword>